<keyword evidence="3" id="KW-0479">Metal-binding</keyword>
<evidence type="ECO:0000256" key="1">
    <source>
        <dbReference type="ARBA" id="ARBA00007963"/>
    </source>
</evidence>
<dbReference type="InterPro" id="IPR023572">
    <property type="entry name" value="Archease_dom"/>
</dbReference>
<comment type="similarity">
    <text evidence="1">Belongs to the archease family.</text>
</comment>
<dbReference type="InterPro" id="IPR002804">
    <property type="entry name" value="Archease"/>
</dbReference>
<dbReference type="EMBL" id="PFTV01000093">
    <property type="protein sequence ID" value="PJB56998.1"/>
    <property type="molecule type" value="Genomic_DNA"/>
</dbReference>
<keyword evidence="2" id="KW-0819">tRNA processing</keyword>
<dbReference type="AlphaFoldDB" id="A0A2M8CD70"/>
<gene>
    <name evidence="6" type="ORF">CO097_03795</name>
</gene>
<evidence type="ECO:0000256" key="2">
    <source>
        <dbReference type="ARBA" id="ARBA00022694"/>
    </source>
</evidence>
<evidence type="ECO:0000313" key="7">
    <source>
        <dbReference type="Proteomes" id="UP000228560"/>
    </source>
</evidence>
<accession>A0A2M8CD70</accession>
<comment type="caution">
    <text evidence="6">The sequence shown here is derived from an EMBL/GenBank/DDBJ whole genome shotgun (WGS) entry which is preliminary data.</text>
</comment>
<keyword evidence="4" id="KW-0106">Calcium</keyword>
<feature type="domain" description="Archease" evidence="5">
    <location>
        <begin position="4"/>
        <end position="141"/>
    </location>
</feature>
<dbReference type="Proteomes" id="UP000228560">
    <property type="component" value="Unassembled WGS sequence"/>
</dbReference>
<name>A0A2M8CD70_9BACT</name>
<evidence type="ECO:0000313" key="6">
    <source>
        <dbReference type="EMBL" id="PJB56998.1"/>
    </source>
</evidence>
<dbReference type="Pfam" id="PF01951">
    <property type="entry name" value="Archease"/>
    <property type="match status" value="1"/>
</dbReference>
<dbReference type="PANTHER" id="PTHR12682:SF11">
    <property type="entry name" value="PROTEIN ARCHEASE"/>
    <property type="match status" value="1"/>
</dbReference>
<evidence type="ECO:0000256" key="4">
    <source>
        <dbReference type="ARBA" id="ARBA00022837"/>
    </source>
</evidence>
<evidence type="ECO:0000259" key="5">
    <source>
        <dbReference type="Pfam" id="PF01951"/>
    </source>
</evidence>
<dbReference type="GO" id="GO:0046872">
    <property type="term" value="F:metal ion binding"/>
    <property type="evidence" value="ECO:0007669"/>
    <property type="project" value="UniProtKB-KW"/>
</dbReference>
<evidence type="ECO:0000256" key="3">
    <source>
        <dbReference type="ARBA" id="ARBA00022723"/>
    </source>
</evidence>
<protein>
    <submittedName>
        <fullName evidence="6">Protein archease</fullName>
    </submittedName>
</protein>
<dbReference type="SUPFAM" id="SSF69819">
    <property type="entry name" value="MTH1598-like"/>
    <property type="match status" value="1"/>
</dbReference>
<dbReference type="Gene3D" id="3.55.10.10">
    <property type="entry name" value="Archease domain"/>
    <property type="match status" value="1"/>
</dbReference>
<proteinExistence type="inferred from homology"/>
<dbReference type="GO" id="GO:0008033">
    <property type="term" value="P:tRNA processing"/>
    <property type="evidence" value="ECO:0007669"/>
    <property type="project" value="UniProtKB-KW"/>
</dbReference>
<reference evidence="6 7" key="1">
    <citation type="submission" date="2017-09" db="EMBL/GenBank/DDBJ databases">
        <title>Depth-based differentiation of microbial function through sediment-hosted aquifers and enrichment of novel symbionts in the deep terrestrial subsurface.</title>
        <authorList>
            <person name="Probst A.J."/>
            <person name="Ladd B."/>
            <person name="Jarett J.K."/>
            <person name="Geller-Mcgrath D.E."/>
            <person name="Sieber C.M."/>
            <person name="Emerson J.B."/>
            <person name="Anantharaman K."/>
            <person name="Thomas B.C."/>
            <person name="Malmstrom R."/>
            <person name="Stieglmeier M."/>
            <person name="Klingl A."/>
            <person name="Woyke T."/>
            <person name="Ryan C.M."/>
            <person name="Banfield J.F."/>
        </authorList>
    </citation>
    <scope>NUCLEOTIDE SEQUENCE [LARGE SCALE GENOMIC DNA]</scope>
    <source>
        <strain evidence="6">CG_4_9_14_3_um_filter_33_16</strain>
    </source>
</reference>
<sequence length="141" mass="16136">MKEFEIIDHTADIGIVAYGKTKREVFINAAKGMFEIIAGENRDLKENFYAKIKLEAKSLEDLLIAWLNELLYISEVKLVILNKFKIKELSDVQIKAEVGGTKINHLSIRIKREVKAVTYHGLEIKKDEESGLWSAQVIFDI</sequence>
<dbReference type="InterPro" id="IPR036820">
    <property type="entry name" value="Archease_dom_sf"/>
</dbReference>
<organism evidence="6 7">
    <name type="scientific">Candidatus Infernicultor aquiphilus</name>
    <dbReference type="NCBI Taxonomy" id="1805029"/>
    <lineage>
        <taxon>Bacteria</taxon>
        <taxon>Pseudomonadati</taxon>
        <taxon>Atribacterota</taxon>
        <taxon>Candidatus Phoenicimicrobiia</taxon>
        <taxon>Candidatus Pheonicimicrobiales</taxon>
        <taxon>Candidatus Phoenicimicrobiaceae</taxon>
        <taxon>Candidatus Infernicultor</taxon>
    </lineage>
</organism>
<dbReference type="PANTHER" id="PTHR12682">
    <property type="entry name" value="ARCHEASE"/>
    <property type="match status" value="1"/>
</dbReference>